<comment type="caution">
    <text evidence="3">The sequence shown here is derived from an EMBL/GenBank/DDBJ whole genome shotgun (WGS) entry which is preliminary data.</text>
</comment>
<dbReference type="Pfam" id="PF13561">
    <property type="entry name" value="adh_short_C2"/>
    <property type="match status" value="1"/>
</dbReference>
<dbReference type="InterPro" id="IPR036291">
    <property type="entry name" value="NAD(P)-bd_dom_sf"/>
</dbReference>
<dbReference type="OrthoDB" id="9774430at2"/>
<evidence type="ECO:0000313" key="3">
    <source>
        <dbReference type="EMBL" id="RLQ93669.1"/>
    </source>
</evidence>
<dbReference type="EMBL" id="RCVZ01000013">
    <property type="protein sequence ID" value="RLQ93669.1"/>
    <property type="molecule type" value="Genomic_DNA"/>
</dbReference>
<dbReference type="CDD" id="cd05233">
    <property type="entry name" value="SDR_c"/>
    <property type="match status" value="1"/>
</dbReference>
<evidence type="ECO:0000256" key="1">
    <source>
        <dbReference type="ARBA" id="ARBA00006484"/>
    </source>
</evidence>
<dbReference type="InterPro" id="IPR002347">
    <property type="entry name" value="SDR_fam"/>
</dbReference>
<accession>A0A3L7JU87</accession>
<gene>
    <name evidence="3" type="ORF">D9X91_16945</name>
</gene>
<dbReference type="PANTHER" id="PTHR43669">
    <property type="entry name" value="5-KETO-D-GLUCONATE 5-REDUCTASE"/>
    <property type="match status" value="1"/>
</dbReference>
<keyword evidence="2" id="KW-0560">Oxidoreductase</keyword>
<evidence type="ECO:0000313" key="4">
    <source>
        <dbReference type="Proteomes" id="UP000276770"/>
    </source>
</evidence>
<sequence length="261" mass="27029">MLLRNKNAVIYGAGGAIGGAVARAFAQEGAKVFLVGRNINRLNIVAKEITGSGGEVETAQVNAVDEQAVENHLSQVVNTVGSVDVSFNLIGLGETQGASLVEMEQEQFVSPIITAMQSHFITATAAARHMAKQKAGVILALTAQAARKPYRDVGGFGVAGAAIEGLCRQLAIEVGPLGIRVVCLRSAGSPDAPGVDEVFNRHADNAGITRDEFESGIAEKTLLKRLPRLAEVANAAVLMASDRASAITGAVANVTCGEIVD</sequence>
<dbReference type="PANTHER" id="PTHR43669:SF3">
    <property type="entry name" value="ALCOHOL DEHYDROGENASE, PUTATIVE (AFU_ORTHOLOGUE AFUA_3G03445)-RELATED"/>
    <property type="match status" value="1"/>
</dbReference>
<keyword evidence="4" id="KW-1185">Reference proteome</keyword>
<dbReference type="AlphaFoldDB" id="A0A3L7JU87"/>
<proteinExistence type="inferred from homology"/>
<dbReference type="PRINTS" id="PR00081">
    <property type="entry name" value="GDHRDH"/>
</dbReference>
<dbReference type="Proteomes" id="UP000276770">
    <property type="component" value="Unassembled WGS sequence"/>
</dbReference>
<dbReference type="SUPFAM" id="SSF51735">
    <property type="entry name" value="NAD(P)-binding Rossmann-fold domains"/>
    <property type="match status" value="1"/>
</dbReference>
<dbReference type="Gene3D" id="3.40.50.720">
    <property type="entry name" value="NAD(P)-binding Rossmann-like Domain"/>
    <property type="match status" value="1"/>
</dbReference>
<organism evidence="3 4">
    <name type="scientific">Falsibacillus albus</name>
    <dbReference type="NCBI Taxonomy" id="2478915"/>
    <lineage>
        <taxon>Bacteria</taxon>
        <taxon>Bacillati</taxon>
        <taxon>Bacillota</taxon>
        <taxon>Bacilli</taxon>
        <taxon>Bacillales</taxon>
        <taxon>Bacillaceae</taxon>
        <taxon>Falsibacillus</taxon>
    </lineage>
</organism>
<comment type="similarity">
    <text evidence="1">Belongs to the short-chain dehydrogenases/reductases (SDR) family.</text>
</comment>
<evidence type="ECO:0000256" key="2">
    <source>
        <dbReference type="ARBA" id="ARBA00023002"/>
    </source>
</evidence>
<dbReference type="GO" id="GO:0016491">
    <property type="term" value="F:oxidoreductase activity"/>
    <property type="evidence" value="ECO:0007669"/>
    <property type="project" value="UniProtKB-KW"/>
</dbReference>
<name>A0A3L7JU87_9BACI</name>
<reference evidence="3 4" key="1">
    <citation type="submission" date="2018-10" db="EMBL/GenBank/DDBJ databases">
        <title>Falsibacillus sp. genome draft.</title>
        <authorList>
            <person name="Shi S."/>
        </authorList>
    </citation>
    <scope>NUCLEOTIDE SEQUENCE [LARGE SCALE GENOMIC DNA]</scope>
    <source>
        <strain evidence="3 4">GY 10110</strain>
    </source>
</reference>
<dbReference type="RefSeq" id="WP_121681839.1">
    <property type="nucleotide sequence ID" value="NZ_RCVZ01000013.1"/>
</dbReference>
<protein>
    <submittedName>
        <fullName evidence="3">SDR family oxidoreductase</fullName>
    </submittedName>
</protein>